<evidence type="ECO:0000313" key="2">
    <source>
        <dbReference type="EMBL" id="QRD05462.1"/>
    </source>
</evidence>
<evidence type="ECO:0008006" key="4">
    <source>
        <dbReference type="Google" id="ProtNLM"/>
    </source>
</evidence>
<organism evidence="2 3">
    <name type="scientific">Phaeosphaeria nodorum (strain SN15 / ATCC MYA-4574 / FGSC 10173)</name>
    <name type="common">Glume blotch fungus</name>
    <name type="synonym">Parastagonospora nodorum</name>
    <dbReference type="NCBI Taxonomy" id="321614"/>
    <lineage>
        <taxon>Eukaryota</taxon>
        <taxon>Fungi</taxon>
        <taxon>Dikarya</taxon>
        <taxon>Ascomycota</taxon>
        <taxon>Pezizomycotina</taxon>
        <taxon>Dothideomycetes</taxon>
        <taxon>Pleosporomycetidae</taxon>
        <taxon>Pleosporales</taxon>
        <taxon>Pleosporineae</taxon>
        <taxon>Phaeosphaeriaceae</taxon>
        <taxon>Parastagonospora</taxon>
    </lineage>
</organism>
<dbReference type="EMBL" id="CP069040">
    <property type="protein sequence ID" value="QRD05462.1"/>
    <property type="molecule type" value="Genomic_DNA"/>
</dbReference>
<dbReference type="OMA" id="YNEDAPI"/>
<feature type="chain" id="PRO_5034069623" description="Ubiquitin 3 binding protein But2 C-terminal domain-containing protein" evidence="1">
    <location>
        <begin position="18"/>
        <end position="199"/>
    </location>
</feature>
<gene>
    <name evidence="2" type="ORF">JI435_154600</name>
</gene>
<proteinExistence type="predicted"/>
<dbReference type="Proteomes" id="UP000663193">
    <property type="component" value="Chromosome 18"/>
</dbReference>
<sequence length="199" mass="21895">MIFKALALLFLVSSGLSAPTSDASTNDCHPTKELKTAKYDDLRFNDGGFNLIPPHYYGLSYIAFQVDQYDGWFPPTSGNQTAVAYGGSGNFSVPDSPPKQTFDLESFSYACIGGIPQPECAISVWGWKPDGRKLFRPITFPRLDPGHYPNEFVMNATTFGKDWQGLKSVGFSIARKDNGGDMYAGLWLDDVKYTITTGC</sequence>
<reference evidence="3" key="1">
    <citation type="journal article" date="2021" name="BMC Genomics">
        <title>Chromosome-level genome assembly and manually-curated proteome of model necrotroph Parastagonospora nodorum Sn15 reveals a genome-wide trove of candidate effector homologs, and redundancy of virulence-related functions within an accessory chromosome.</title>
        <authorList>
            <person name="Bertazzoni S."/>
            <person name="Jones D.A.B."/>
            <person name="Phan H.T."/>
            <person name="Tan K.-C."/>
            <person name="Hane J.K."/>
        </authorList>
    </citation>
    <scope>NUCLEOTIDE SEQUENCE [LARGE SCALE GENOMIC DNA]</scope>
    <source>
        <strain evidence="3">SN15 / ATCC MYA-4574 / FGSC 10173)</strain>
    </source>
</reference>
<dbReference type="RefSeq" id="XP_001805607.1">
    <property type="nucleotide sequence ID" value="XM_001805555.1"/>
</dbReference>
<dbReference type="KEGG" id="pno:SNOG_15460"/>
<accession>A0A7U2NP67</accession>
<name>A0A7U2NP67_PHANO</name>
<keyword evidence="3" id="KW-1185">Reference proteome</keyword>
<keyword evidence="1" id="KW-0732">Signal</keyword>
<evidence type="ECO:0000256" key="1">
    <source>
        <dbReference type="SAM" id="SignalP"/>
    </source>
</evidence>
<evidence type="ECO:0000313" key="3">
    <source>
        <dbReference type="Proteomes" id="UP000663193"/>
    </source>
</evidence>
<feature type="signal peptide" evidence="1">
    <location>
        <begin position="1"/>
        <end position="17"/>
    </location>
</feature>
<dbReference type="VEuPathDB" id="FungiDB:JI435_154600"/>
<dbReference type="AlphaFoldDB" id="A0A7U2NP67"/>
<dbReference type="OrthoDB" id="3861746at2759"/>
<protein>
    <recommendedName>
        <fullName evidence="4">Ubiquitin 3 binding protein But2 C-terminal domain-containing protein</fullName>
    </recommendedName>
</protein>